<dbReference type="InterPro" id="IPR036116">
    <property type="entry name" value="FN3_sf"/>
</dbReference>
<organism evidence="3 4">
    <name type="scientific">Flavobacterium crassostreae</name>
    <dbReference type="NCBI Taxonomy" id="1763534"/>
    <lineage>
        <taxon>Bacteria</taxon>
        <taxon>Pseudomonadati</taxon>
        <taxon>Bacteroidota</taxon>
        <taxon>Flavobacteriia</taxon>
        <taxon>Flavobacteriales</taxon>
        <taxon>Flavobacteriaceae</taxon>
        <taxon>Flavobacterium</taxon>
    </lineage>
</organism>
<dbReference type="PROSITE" id="PS50853">
    <property type="entry name" value="FN3"/>
    <property type="match status" value="1"/>
</dbReference>
<comment type="caution">
    <text evidence="3">The sequence shown here is derived from an EMBL/GenBank/DDBJ whole genome shotgun (WGS) entry which is preliminary data.</text>
</comment>
<dbReference type="InterPro" id="IPR003961">
    <property type="entry name" value="FN3_dom"/>
</dbReference>
<dbReference type="InterPro" id="IPR013783">
    <property type="entry name" value="Ig-like_fold"/>
</dbReference>
<gene>
    <name evidence="3" type="ORF">LPBF_10475</name>
</gene>
<proteinExistence type="predicted"/>
<evidence type="ECO:0000313" key="3">
    <source>
        <dbReference type="EMBL" id="OCB74413.1"/>
    </source>
</evidence>
<dbReference type="OrthoDB" id="1521695at2"/>
<evidence type="ECO:0000313" key="4">
    <source>
        <dbReference type="Proteomes" id="UP000093510"/>
    </source>
</evidence>
<accession>A0A1B9DXJ4</accession>
<keyword evidence="4" id="KW-1185">Reference proteome</keyword>
<dbReference type="STRING" id="1763534.GCA_001831475_00204"/>
<dbReference type="SUPFAM" id="SSF49265">
    <property type="entry name" value="Fibronectin type III"/>
    <property type="match status" value="1"/>
</dbReference>
<evidence type="ECO:0000256" key="1">
    <source>
        <dbReference type="SAM" id="MobiDB-lite"/>
    </source>
</evidence>
<dbReference type="Proteomes" id="UP000093510">
    <property type="component" value="Unassembled WGS sequence"/>
</dbReference>
<reference evidence="3 4" key="1">
    <citation type="submission" date="2016-03" db="EMBL/GenBank/DDBJ databases">
        <authorList>
            <person name="Ploux O."/>
        </authorList>
    </citation>
    <scope>NUCLEOTIDE SEQUENCE [LARGE SCALE GENOMIC DNA]</scope>
    <source>
        <strain evidence="3 4">LPB0076</strain>
    </source>
</reference>
<feature type="domain" description="Fibronectin type-III" evidence="2">
    <location>
        <begin position="340"/>
        <end position="428"/>
    </location>
</feature>
<dbReference type="CDD" id="cd00063">
    <property type="entry name" value="FN3"/>
    <property type="match status" value="1"/>
</dbReference>
<protein>
    <recommendedName>
        <fullName evidence="2">Fibronectin type-III domain-containing protein</fullName>
    </recommendedName>
</protein>
<evidence type="ECO:0000259" key="2">
    <source>
        <dbReference type="PROSITE" id="PS50853"/>
    </source>
</evidence>
<feature type="region of interest" description="Disordered" evidence="1">
    <location>
        <begin position="615"/>
        <end position="642"/>
    </location>
</feature>
<dbReference type="EMBL" id="LVEP01000038">
    <property type="protein sequence ID" value="OCB74413.1"/>
    <property type="molecule type" value="Genomic_DNA"/>
</dbReference>
<name>A0A1B9DXJ4_9FLAO</name>
<dbReference type="Gene3D" id="2.60.40.10">
    <property type="entry name" value="Immunoglobulins"/>
    <property type="match status" value="1"/>
</dbReference>
<dbReference type="RefSeq" id="WP_066336097.1">
    <property type="nucleotide sequence ID" value="NZ_CP017688.1"/>
</dbReference>
<sequence>MKKILQTIINTLQLVNCILHTAYRILNNLNRTLKTENCNPNTEHCKLHTANCILHPAYCLLLTVFLSLLTFQQASAQIYPIQVNPQLIPPYSLKLSDYQTTSSEKLFVNILLTDTQEIGRRVRLKMRIEGNGYNIQNTDVVAGATPIYLDGGINQRLSNLDLRPYFELNNLLGIAPQQYTQPLPSGRYDFCFEVYDFFSGQLLSRKSCFSVYLILNDPPILNLPFRGDLVTAKNPQNVIFSWTPRHLNATGVQYEFTLKELWDTTIDPQAAFLSSPPLYQTTTYTSTLLYGPADIPLLEGKKYAWQVRAIVSDGISETSVFKNNGCSEIFNFTYQGNCEVPKFVMSEAQNTQTVQITWLYSDHIRYQIQYRKKGYGDADWFNLYAYNQQSTIHNLEAATTYEFRVGGECTPEGGFAFSGKQEFTTPTENETAYYNCGIMPQIKIKNNTPLPSLKKGETFTAGDFPVVTAEVNGSGGNYSGWGYITLPFLEKLNKVIDIANKVSDGAVNVGKYTRIKVEFKSIQINTDYELTQGIVETSYDPKWKGILDTDAIIEDLAGLNGEITTFDATKVELQGVKVVDGQVVLIKENGTQTTIDSKLPVVIVDKSGKTFTVNEQGQVTEGQAADGGAPNRSNTTGVDNAGNVNLISSKDVEVLFEPGNGKYTFDTNPNQDKSLSTNAAHNSTYETIKKADGSNYYVHYKAVSDAPFKEDEINAKVSFSNGKTKENLVFKTQNGNAVAPTWSGNVATFKLTKQFDYAKDAIIATVKPADSTAKYEIAGKIDLWHLTPKKVNVVLVSINDAPIPSDAATKLNEIYNKAGVSFNVSTIKKKITNTWGTTIVTGDSDALNTYTNGQQLVTQAVINALGSEYKTDTYYMLYTNEKASNSDAGFMPLLRQFGFVFNGANRTLAHELGHGVFGLKHPFTKDADQRKTNLLMDYGGGELLSHNDWEMIYAPGLQLYQFTQGSSAGALAEKKWVAPDFKTVFFVNDAKSICSNSTYPKGTVGGVSLNGKCYTAKFENDIFKGFFNGSDSLPGYIDKTSEIKSSDIVNLYVHKTVCGPNPTYQLEWNYVKENKENINYDDKQSLENWTCSTKGDFDSEFFTISNSELPPGVKTVSATEIDSETIQKAVTNLNALIAKNNNSYAYSTEMSNNELGHIYNNDRILSDEAIKLDHRLVYLSDYSKTLNKPVNIYILYQDVNILMTGNWNEYAKKVFEKSNLKDAIGGGVLITVPILSVRSEVGNSVFGATYNMPGLYASGVSIATDKIIKQNAVDHYKNNFYYVGIEDNQVLNFIQDVYTQTYKPYVIYYGYKAADGSIPLPRKFKNEDSKYLPGNNFVKSIILNKNKYYDLVEALTEPKKRLVIGRGIVANELYETQLLDYEIRRADYISQGALRSNADLVPVDNSINFKESQLDDKTVCNYVKEYAYQGGFDNWISDLRVYYGGTDDELPIYKFDQTYNKDKLSTIDPLVYGAIDVASFAASFVAADAVPESFGLAYAVWRNDITNTALYTGSIVAPFLASGELRLGQTAMRKIGKDAKIFYNGLSYGLSQDGKLTLNTNSFVKGRMLEFFKLSDNAITNVELDVFIRTFKEGKVTNQQLKTILSEVDEAKRVLLIKNVKVTSELVSKLTGITKKLHERLYSGGINFKEEGNIIKYFTKDGKEEIAKIENGIFKVSKTKPNIPPPSKYLDAEYITRHLNKFETEGAGFIAVKSWTETGRFPALPARKFVGLRSEMDAIILKYEKTGDWKVLRDELNLGAATDLSKEEIYYIKINGNDSRFKFDIHTGNEAGAIPGEWVFGGATKNGINEAALVGCETCIHNNQMDNVIDFFGKNNTKKIKTLEIIDSGIETFFTKIKNEFPKLDELLKGNDALKKSIYKDFEKAENTVLKVLENEETFKVYQQYKAIDKDAIICN</sequence>
<feature type="compositionally biased region" description="Polar residues" evidence="1">
    <location>
        <begin position="631"/>
        <end position="642"/>
    </location>
</feature>